<dbReference type="GO" id="GO:0004601">
    <property type="term" value="F:peroxidase activity"/>
    <property type="evidence" value="ECO:0007669"/>
    <property type="project" value="UniProtKB-KW"/>
</dbReference>
<evidence type="ECO:0000259" key="6">
    <source>
        <dbReference type="PROSITE" id="PS51352"/>
    </source>
</evidence>
<gene>
    <name evidence="7" type="ORF">DFP96_101483</name>
</gene>
<dbReference type="Proteomes" id="UP000295558">
    <property type="component" value="Unassembled WGS sequence"/>
</dbReference>
<evidence type="ECO:0000256" key="3">
    <source>
        <dbReference type="ARBA" id="ARBA00023002"/>
    </source>
</evidence>
<dbReference type="InterPro" id="IPR000889">
    <property type="entry name" value="Glutathione_peroxidase"/>
</dbReference>
<comment type="caution">
    <text evidence="7">The sequence shown here is derived from an EMBL/GenBank/DDBJ whole genome shotgun (WGS) entry which is preliminary data.</text>
</comment>
<name>A0A4V3DQB6_9LIST</name>
<dbReference type="PRINTS" id="PR01011">
    <property type="entry name" value="GLUTPROXDASE"/>
</dbReference>
<evidence type="ECO:0000313" key="7">
    <source>
        <dbReference type="EMBL" id="TDR55546.1"/>
    </source>
</evidence>
<dbReference type="PANTHER" id="PTHR11592">
    <property type="entry name" value="GLUTATHIONE PEROXIDASE"/>
    <property type="match status" value="1"/>
</dbReference>
<dbReference type="PIRSF" id="PIRSF000303">
    <property type="entry name" value="Glutathion_perox"/>
    <property type="match status" value="1"/>
</dbReference>
<evidence type="ECO:0000256" key="4">
    <source>
        <dbReference type="PIRSR" id="PIRSR000303-1"/>
    </source>
</evidence>
<dbReference type="FunFam" id="3.40.30.10:FF:000010">
    <property type="entry name" value="Glutathione peroxidase"/>
    <property type="match status" value="1"/>
</dbReference>
<dbReference type="PROSITE" id="PS51355">
    <property type="entry name" value="GLUTATHIONE_PEROXID_3"/>
    <property type="match status" value="1"/>
</dbReference>
<dbReference type="Gene3D" id="3.40.30.10">
    <property type="entry name" value="Glutaredoxin"/>
    <property type="match status" value="1"/>
</dbReference>
<keyword evidence="2 5" id="KW-0575">Peroxidase</keyword>
<dbReference type="RefSeq" id="WP_036070311.1">
    <property type="nucleotide sequence ID" value="NZ_SNZK01000001.1"/>
</dbReference>
<dbReference type="GO" id="GO:0034599">
    <property type="term" value="P:cellular response to oxidative stress"/>
    <property type="evidence" value="ECO:0007669"/>
    <property type="project" value="TreeGrafter"/>
</dbReference>
<comment type="similarity">
    <text evidence="1 5">Belongs to the glutathione peroxidase family.</text>
</comment>
<dbReference type="InterPro" id="IPR036249">
    <property type="entry name" value="Thioredoxin-like_sf"/>
</dbReference>
<evidence type="ECO:0000256" key="1">
    <source>
        <dbReference type="ARBA" id="ARBA00006926"/>
    </source>
</evidence>
<dbReference type="InterPro" id="IPR013766">
    <property type="entry name" value="Thioredoxin_domain"/>
</dbReference>
<dbReference type="CDD" id="cd00340">
    <property type="entry name" value="GSH_Peroxidase"/>
    <property type="match status" value="1"/>
</dbReference>
<dbReference type="EMBL" id="SNZK01000001">
    <property type="protein sequence ID" value="TDR55546.1"/>
    <property type="molecule type" value="Genomic_DNA"/>
</dbReference>
<evidence type="ECO:0000256" key="5">
    <source>
        <dbReference type="RuleBase" id="RU000499"/>
    </source>
</evidence>
<keyword evidence="8" id="KW-1185">Reference proteome</keyword>
<evidence type="ECO:0000313" key="8">
    <source>
        <dbReference type="Proteomes" id="UP000295558"/>
    </source>
</evidence>
<protein>
    <recommendedName>
        <fullName evidence="5">Glutathione peroxidase</fullName>
    </recommendedName>
</protein>
<dbReference type="PANTHER" id="PTHR11592:SF78">
    <property type="entry name" value="GLUTATHIONE PEROXIDASE"/>
    <property type="match status" value="1"/>
</dbReference>
<proteinExistence type="inferred from homology"/>
<accession>A0A4V3DQB6</accession>
<dbReference type="Pfam" id="PF00255">
    <property type="entry name" value="GSHPx"/>
    <property type="match status" value="1"/>
</dbReference>
<dbReference type="STRING" id="1265846.PROCOU_06508"/>
<dbReference type="PROSITE" id="PS51352">
    <property type="entry name" value="THIOREDOXIN_2"/>
    <property type="match status" value="1"/>
</dbReference>
<evidence type="ECO:0000256" key="2">
    <source>
        <dbReference type="ARBA" id="ARBA00022559"/>
    </source>
</evidence>
<reference evidence="7 8" key="1">
    <citation type="submission" date="2019-03" db="EMBL/GenBank/DDBJ databases">
        <title>Genomic Encyclopedia of Type Strains, Phase III (KMG-III): the genomes of soil and plant-associated and newly described type strains.</title>
        <authorList>
            <person name="Whitman W."/>
        </authorList>
    </citation>
    <scope>NUCLEOTIDE SEQUENCE [LARGE SCALE GENOMIC DNA]</scope>
    <source>
        <strain evidence="7 8">CECT 7972</strain>
    </source>
</reference>
<dbReference type="OrthoDB" id="9789406at2"/>
<organism evidence="7 8">
    <name type="scientific">Listeria rocourtiae</name>
    <dbReference type="NCBI Taxonomy" id="647910"/>
    <lineage>
        <taxon>Bacteria</taxon>
        <taxon>Bacillati</taxon>
        <taxon>Bacillota</taxon>
        <taxon>Bacilli</taxon>
        <taxon>Bacillales</taxon>
        <taxon>Listeriaceae</taxon>
        <taxon>Listeria</taxon>
    </lineage>
</organism>
<feature type="domain" description="Thioredoxin" evidence="6">
    <location>
        <begin position="1"/>
        <end position="157"/>
    </location>
</feature>
<sequence length="157" mass="17763">MSIFELEQETLHGEKVSLNQYKGEVVVVVNTASKCGFTPQYEELEKLYQEYKDRGFTVLGFPSDSFMNQELDTSGEIEEFCKINYGVTFPLFAKSKVRGSDINPVFDILTKQKKGLLGGGIKWNFTKFLLDRDGNVVERYAPKDSPIGMKGKIESLL</sequence>
<dbReference type="AlphaFoldDB" id="A0A4V3DQB6"/>
<feature type="active site" evidence="4">
    <location>
        <position position="35"/>
    </location>
</feature>
<keyword evidence="3 5" id="KW-0560">Oxidoreductase</keyword>
<dbReference type="SUPFAM" id="SSF52833">
    <property type="entry name" value="Thioredoxin-like"/>
    <property type="match status" value="1"/>
</dbReference>